<organism evidence="2 3">
    <name type="scientific">Tulasnella calospora MUT 4182</name>
    <dbReference type="NCBI Taxonomy" id="1051891"/>
    <lineage>
        <taxon>Eukaryota</taxon>
        <taxon>Fungi</taxon>
        <taxon>Dikarya</taxon>
        <taxon>Basidiomycota</taxon>
        <taxon>Agaricomycotina</taxon>
        <taxon>Agaricomycetes</taxon>
        <taxon>Cantharellales</taxon>
        <taxon>Tulasnellaceae</taxon>
        <taxon>Tulasnella</taxon>
    </lineage>
</organism>
<evidence type="ECO:0000313" key="3">
    <source>
        <dbReference type="Proteomes" id="UP000054248"/>
    </source>
</evidence>
<feature type="compositionally biased region" description="Pro residues" evidence="1">
    <location>
        <begin position="501"/>
        <end position="517"/>
    </location>
</feature>
<feature type="compositionally biased region" description="Basic and acidic residues" evidence="1">
    <location>
        <begin position="234"/>
        <end position="245"/>
    </location>
</feature>
<dbReference type="Proteomes" id="UP000054248">
    <property type="component" value="Unassembled WGS sequence"/>
</dbReference>
<feature type="compositionally biased region" description="Pro residues" evidence="1">
    <location>
        <begin position="212"/>
        <end position="222"/>
    </location>
</feature>
<accession>A0A0C3QT28</accession>
<proteinExistence type="predicted"/>
<feature type="region of interest" description="Disordered" evidence="1">
    <location>
        <begin position="206"/>
        <end position="555"/>
    </location>
</feature>
<reference evidence="3" key="2">
    <citation type="submission" date="2015-01" db="EMBL/GenBank/DDBJ databases">
        <title>Evolutionary Origins and Diversification of the Mycorrhizal Mutualists.</title>
        <authorList>
            <consortium name="DOE Joint Genome Institute"/>
            <consortium name="Mycorrhizal Genomics Consortium"/>
            <person name="Kohler A."/>
            <person name="Kuo A."/>
            <person name="Nagy L.G."/>
            <person name="Floudas D."/>
            <person name="Copeland A."/>
            <person name="Barry K.W."/>
            <person name="Cichocki N."/>
            <person name="Veneault-Fourrey C."/>
            <person name="LaButti K."/>
            <person name="Lindquist E.A."/>
            <person name="Lipzen A."/>
            <person name="Lundell T."/>
            <person name="Morin E."/>
            <person name="Murat C."/>
            <person name="Riley R."/>
            <person name="Ohm R."/>
            <person name="Sun H."/>
            <person name="Tunlid A."/>
            <person name="Henrissat B."/>
            <person name="Grigoriev I.V."/>
            <person name="Hibbett D.S."/>
            <person name="Martin F."/>
        </authorList>
    </citation>
    <scope>NUCLEOTIDE SEQUENCE [LARGE SCALE GENOMIC DNA]</scope>
    <source>
        <strain evidence="3">MUT 4182</strain>
    </source>
</reference>
<keyword evidence="3" id="KW-1185">Reference proteome</keyword>
<evidence type="ECO:0000313" key="2">
    <source>
        <dbReference type="EMBL" id="KIO32256.1"/>
    </source>
</evidence>
<protein>
    <submittedName>
        <fullName evidence="2">Uncharacterized protein</fullName>
    </submittedName>
</protein>
<dbReference type="AlphaFoldDB" id="A0A0C3QT28"/>
<dbReference type="EMBL" id="KN822956">
    <property type="protein sequence ID" value="KIO32256.1"/>
    <property type="molecule type" value="Genomic_DNA"/>
</dbReference>
<dbReference type="OrthoDB" id="19224at2759"/>
<reference evidence="2 3" key="1">
    <citation type="submission" date="2014-04" db="EMBL/GenBank/DDBJ databases">
        <authorList>
            <consortium name="DOE Joint Genome Institute"/>
            <person name="Kuo A."/>
            <person name="Girlanda M."/>
            <person name="Perotto S."/>
            <person name="Kohler A."/>
            <person name="Nagy L.G."/>
            <person name="Floudas D."/>
            <person name="Copeland A."/>
            <person name="Barry K.W."/>
            <person name="Cichocki N."/>
            <person name="Veneault-Fourrey C."/>
            <person name="LaButti K."/>
            <person name="Lindquist E.A."/>
            <person name="Lipzen A."/>
            <person name="Lundell T."/>
            <person name="Morin E."/>
            <person name="Murat C."/>
            <person name="Sun H."/>
            <person name="Tunlid A."/>
            <person name="Henrissat B."/>
            <person name="Grigoriev I.V."/>
            <person name="Hibbett D.S."/>
            <person name="Martin F."/>
            <person name="Nordberg H.P."/>
            <person name="Cantor M.N."/>
            <person name="Hua S.X."/>
        </authorList>
    </citation>
    <scope>NUCLEOTIDE SEQUENCE [LARGE SCALE GENOMIC DNA]</scope>
    <source>
        <strain evidence="2 3">MUT 4182</strain>
    </source>
</reference>
<sequence>MIHDLLLPYLAPGEHELPLVKALIQRALTFLKTAPFDSAAVMGVAKGARELVIKLGSPIALRLELLSFFSAPEVLSCRVRFDPQVQMELLKFLGENLDVPMNDLNHASEELYLGYRNNVADDLNGWAKVLLTCRDQLWETAVPLLQTVLDKRRDDPQWQADIGALERLGDRLSSPNLPQAVLQQTKLAKLIIEDINAVRTAPQIVPKATQPPARPGAVPPGVQPLKSYGPPPKRKAEDSLVRPKDPPAQTPQAMVGIKGAATISPRNGDARPPIKRQASRDIPPASLLQRLALDRTLSSSSVSKADADSDNADGKAHDRPSKRRRQEEGAASAPTSKPGSLFSRIHQPSSSPGTPTSKPAQQSSTLPTPASASSVKSGGIASVQNGSNPLSPHARLAASAPPTPVPAAVPSTSGPPQRAPGEISLRGAAAAATQGGGQRNRTVSASATASSEVDLPPRPTGLSIKGASSVLAAGPPGKLGFQKALAGLGKTDSLPQRPRDVLPPAPSQAQPTPPARPPIKKQQSGASLLARFSDSPIPQRQLKSRGSLADRMDLG</sequence>
<dbReference type="HOGENOM" id="CLU_491070_0_0_1"/>
<feature type="compositionally biased region" description="Low complexity" evidence="1">
    <location>
        <begin position="348"/>
        <end position="374"/>
    </location>
</feature>
<name>A0A0C3QT28_9AGAM</name>
<evidence type="ECO:0000256" key="1">
    <source>
        <dbReference type="SAM" id="MobiDB-lite"/>
    </source>
</evidence>
<gene>
    <name evidence="2" type="ORF">M407DRAFT_112106</name>
</gene>